<gene>
    <name evidence="1" type="ORF">PCIT_b1150</name>
</gene>
<dbReference type="RefSeq" id="WP_157592861.1">
    <property type="nucleotide sequence ID" value="NZ_AHBZ03000027.1"/>
</dbReference>
<dbReference type="AlphaFoldDB" id="A0AAD4AFQ4"/>
<reference evidence="1" key="2">
    <citation type="submission" date="2015-03" db="EMBL/GenBank/DDBJ databases">
        <title>Genome sequence of Pseudoalteromonas citrea.</title>
        <authorList>
            <person name="Xie B.-B."/>
            <person name="Rong J.-C."/>
            <person name="Qin Q.-L."/>
            <person name="Zhang Y.-Z."/>
        </authorList>
    </citation>
    <scope>NUCLEOTIDE SEQUENCE</scope>
    <source>
        <strain evidence="1">DSM 8771</strain>
    </source>
</reference>
<reference evidence="1" key="1">
    <citation type="journal article" date="2012" name="J. Bacteriol.">
        <title>Genome sequences of type strains of seven species of the marine bacterium Pseudoalteromonas.</title>
        <authorList>
            <person name="Xie B.B."/>
            <person name="Shu Y.L."/>
            <person name="Qin Q.L."/>
            <person name="Rong J.C."/>
            <person name="Zhang X.Y."/>
            <person name="Chen X.L."/>
            <person name="Shi M."/>
            <person name="He H.L."/>
            <person name="Zhou B.C."/>
            <person name="Zhang Y.Z."/>
        </authorList>
    </citation>
    <scope>NUCLEOTIDE SEQUENCE</scope>
    <source>
        <strain evidence="1">DSM 8771</strain>
    </source>
</reference>
<evidence type="ECO:0000313" key="2">
    <source>
        <dbReference type="Proteomes" id="UP000016487"/>
    </source>
</evidence>
<name>A0AAD4AFQ4_9GAMM</name>
<evidence type="ECO:0000313" key="1">
    <source>
        <dbReference type="EMBL" id="KAF7765023.1"/>
    </source>
</evidence>
<organism evidence="1 2">
    <name type="scientific">Pseudoalteromonas citrea</name>
    <dbReference type="NCBI Taxonomy" id="43655"/>
    <lineage>
        <taxon>Bacteria</taxon>
        <taxon>Pseudomonadati</taxon>
        <taxon>Pseudomonadota</taxon>
        <taxon>Gammaproteobacteria</taxon>
        <taxon>Alteromonadales</taxon>
        <taxon>Pseudoalteromonadaceae</taxon>
        <taxon>Pseudoalteromonas</taxon>
    </lineage>
</organism>
<dbReference type="Proteomes" id="UP000016487">
    <property type="component" value="Unassembled WGS sequence"/>
</dbReference>
<comment type="caution">
    <text evidence="1">The sequence shown here is derived from an EMBL/GenBank/DDBJ whole genome shotgun (WGS) entry which is preliminary data.</text>
</comment>
<accession>A0AAD4AFQ4</accession>
<dbReference type="EMBL" id="AHBZ03000027">
    <property type="protein sequence ID" value="KAF7765023.1"/>
    <property type="molecule type" value="Genomic_DNA"/>
</dbReference>
<protein>
    <submittedName>
        <fullName evidence="1">Uncharacterized protein</fullName>
    </submittedName>
</protein>
<proteinExistence type="predicted"/>
<sequence length="57" mass="6272">MPFTCAPSDLVFNVLGITSTDTANNTNRGYLVLAFPTSVGFSHYRTDGFYQLGKSYD</sequence>